<protein>
    <submittedName>
        <fullName evidence="2">Uncharacterized protein</fullName>
    </submittedName>
</protein>
<evidence type="ECO:0000313" key="2">
    <source>
        <dbReference type="EMBL" id="KAG0592820.1"/>
    </source>
</evidence>
<reference evidence="2" key="1">
    <citation type="submission" date="2020-06" db="EMBL/GenBank/DDBJ databases">
        <title>WGS assembly of Ceratodon purpureus strain R40.</title>
        <authorList>
            <person name="Carey S.B."/>
            <person name="Jenkins J."/>
            <person name="Shu S."/>
            <person name="Lovell J.T."/>
            <person name="Sreedasyam A."/>
            <person name="Maumus F."/>
            <person name="Tiley G.P."/>
            <person name="Fernandez-Pozo N."/>
            <person name="Barry K."/>
            <person name="Chen C."/>
            <person name="Wang M."/>
            <person name="Lipzen A."/>
            <person name="Daum C."/>
            <person name="Saski C.A."/>
            <person name="Payton A.C."/>
            <person name="Mcbreen J.C."/>
            <person name="Conrad R.E."/>
            <person name="Kollar L.M."/>
            <person name="Olsson S."/>
            <person name="Huttunen S."/>
            <person name="Landis J.B."/>
            <person name="Wickett N.J."/>
            <person name="Johnson M.G."/>
            <person name="Rensing S.A."/>
            <person name="Grimwood J."/>
            <person name="Schmutz J."/>
            <person name="Mcdaniel S.F."/>
        </authorList>
    </citation>
    <scope>NUCLEOTIDE SEQUENCE</scope>
    <source>
        <strain evidence="2">R40</strain>
    </source>
</reference>
<keyword evidence="1" id="KW-0732">Signal</keyword>
<dbReference type="AlphaFoldDB" id="A0A8T0JA92"/>
<accession>A0A8T0JA92</accession>
<gene>
    <name evidence="2" type="ORF">KC19_1G283500</name>
</gene>
<dbReference type="EMBL" id="CM026421">
    <property type="protein sequence ID" value="KAG0592820.1"/>
    <property type="molecule type" value="Genomic_DNA"/>
</dbReference>
<organism evidence="2 3">
    <name type="scientific">Ceratodon purpureus</name>
    <name type="common">Fire moss</name>
    <name type="synonym">Dicranum purpureum</name>
    <dbReference type="NCBI Taxonomy" id="3225"/>
    <lineage>
        <taxon>Eukaryota</taxon>
        <taxon>Viridiplantae</taxon>
        <taxon>Streptophyta</taxon>
        <taxon>Embryophyta</taxon>
        <taxon>Bryophyta</taxon>
        <taxon>Bryophytina</taxon>
        <taxon>Bryopsida</taxon>
        <taxon>Dicranidae</taxon>
        <taxon>Pseudoditrichales</taxon>
        <taxon>Ditrichaceae</taxon>
        <taxon>Ceratodon</taxon>
    </lineage>
</organism>
<comment type="caution">
    <text evidence="2">The sequence shown here is derived from an EMBL/GenBank/DDBJ whole genome shotgun (WGS) entry which is preliminary data.</text>
</comment>
<keyword evidence="3" id="KW-1185">Reference proteome</keyword>
<feature type="chain" id="PRO_5035761686" evidence="1">
    <location>
        <begin position="18"/>
        <end position="52"/>
    </location>
</feature>
<evidence type="ECO:0000256" key="1">
    <source>
        <dbReference type="SAM" id="SignalP"/>
    </source>
</evidence>
<dbReference type="Proteomes" id="UP000822688">
    <property type="component" value="Chromosome 1"/>
</dbReference>
<evidence type="ECO:0000313" key="3">
    <source>
        <dbReference type="Proteomes" id="UP000822688"/>
    </source>
</evidence>
<name>A0A8T0JA92_CERPU</name>
<sequence length="52" mass="5944">MRCFISLFLSLCRDSVNLPYVGTCNERCGIDAVDSRVHVLDCVHLDNFVQRI</sequence>
<proteinExistence type="predicted"/>
<feature type="signal peptide" evidence="1">
    <location>
        <begin position="1"/>
        <end position="17"/>
    </location>
</feature>